<dbReference type="PANTHER" id="PTHR11895:SF76">
    <property type="entry name" value="INDOLEACETAMIDE HYDROLASE"/>
    <property type="match status" value="1"/>
</dbReference>
<dbReference type="EC" id="3.5.1.4" evidence="2"/>
<dbReference type="NCBIfam" id="NF005686">
    <property type="entry name" value="PRK07486.1"/>
    <property type="match status" value="1"/>
</dbReference>
<dbReference type="SUPFAM" id="SSF75304">
    <property type="entry name" value="Amidase signature (AS) enzymes"/>
    <property type="match status" value="1"/>
</dbReference>
<dbReference type="InterPro" id="IPR036928">
    <property type="entry name" value="AS_sf"/>
</dbReference>
<evidence type="ECO:0000259" key="1">
    <source>
        <dbReference type="Pfam" id="PF01425"/>
    </source>
</evidence>
<accession>A0ABS2PI94</accession>
<feature type="domain" description="Amidase" evidence="1">
    <location>
        <begin position="25"/>
        <end position="450"/>
    </location>
</feature>
<sequence>MSSLVDLTTVELVAMIKGKEVSSYEVVSAFIKQIETYNPSINAIVSFQPEYALSEARKADERFAKGNVDGPLHGIPMAFKDTHDAKGFKTTKGCTVLQDNVAKEDELLVSRLRRAGAIGIGKTNVPEFAAGSHTFNPVFGLTRNPYNLEKSAGGSSGGAAAALAARMIPLADGSDMGGSCRNPAAFNNVVGLRPSPGRVPTYPKANGFGTLSVQGPLAKTVSDVAYMMSVIAGYDKRVPIALREEGTVFLQRLELDVKKVKIAYSEDLGGLLALDEPVRKAFKNQLAVWESLGCELVDVAPDLAEAADVFETLRAFEMEAAGGAFVEQHRAELKTTYVKNVEKGMNLTGPEVGRALRKQTELVHEMARFFSNYDFLMLPTTQVEPFDANVEYPTMIAGEAMKSYTSWMQSCSLISVLNTPAISIPGGFTENGLPFGLQLVAPIGQDFELLQLAHVYESVTKHYQKQPKMNVEESKPL</sequence>
<comment type="caution">
    <text evidence="2">The sequence shown here is derived from an EMBL/GenBank/DDBJ whole genome shotgun (WGS) entry which is preliminary data.</text>
</comment>
<organism evidence="2 3">
    <name type="scientific">Geomicrobium sediminis</name>
    <dbReference type="NCBI Taxonomy" id="1347788"/>
    <lineage>
        <taxon>Bacteria</taxon>
        <taxon>Bacillati</taxon>
        <taxon>Bacillota</taxon>
        <taxon>Bacilli</taxon>
        <taxon>Bacillales</taxon>
        <taxon>Geomicrobium</taxon>
    </lineage>
</organism>
<evidence type="ECO:0000313" key="2">
    <source>
        <dbReference type="EMBL" id="MBM7634750.1"/>
    </source>
</evidence>
<dbReference type="PANTHER" id="PTHR11895">
    <property type="entry name" value="TRANSAMIDASE"/>
    <property type="match status" value="1"/>
</dbReference>
<protein>
    <submittedName>
        <fullName evidence="2">Amidase</fullName>
        <ecNumber evidence="2">3.5.1.4</ecNumber>
    </submittedName>
</protein>
<gene>
    <name evidence="2" type="ORF">JOD17_003876</name>
</gene>
<dbReference type="Pfam" id="PF01425">
    <property type="entry name" value="Amidase"/>
    <property type="match status" value="1"/>
</dbReference>
<dbReference type="Gene3D" id="3.90.1300.10">
    <property type="entry name" value="Amidase signature (AS) domain"/>
    <property type="match status" value="1"/>
</dbReference>
<dbReference type="Proteomes" id="UP000741863">
    <property type="component" value="Unassembled WGS sequence"/>
</dbReference>
<name>A0ABS2PI94_9BACL</name>
<proteinExistence type="predicted"/>
<dbReference type="InterPro" id="IPR000120">
    <property type="entry name" value="Amidase"/>
</dbReference>
<dbReference type="RefSeq" id="WP_338028829.1">
    <property type="nucleotide sequence ID" value="NZ_JAFBEC010000016.1"/>
</dbReference>
<dbReference type="InterPro" id="IPR023631">
    <property type="entry name" value="Amidase_dom"/>
</dbReference>
<reference evidence="2 3" key="1">
    <citation type="submission" date="2021-01" db="EMBL/GenBank/DDBJ databases">
        <title>Genomic Encyclopedia of Type Strains, Phase IV (KMG-IV): sequencing the most valuable type-strain genomes for metagenomic binning, comparative biology and taxonomic classification.</title>
        <authorList>
            <person name="Goeker M."/>
        </authorList>
    </citation>
    <scope>NUCLEOTIDE SEQUENCE [LARGE SCALE GENOMIC DNA]</scope>
    <source>
        <strain evidence="2 3">DSM 25540</strain>
    </source>
</reference>
<evidence type="ECO:0000313" key="3">
    <source>
        <dbReference type="Proteomes" id="UP000741863"/>
    </source>
</evidence>
<keyword evidence="2" id="KW-0378">Hydrolase</keyword>
<keyword evidence="3" id="KW-1185">Reference proteome</keyword>
<dbReference type="EMBL" id="JAFBEC010000016">
    <property type="protein sequence ID" value="MBM7634750.1"/>
    <property type="molecule type" value="Genomic_DNA"/>
</dbReference>
<dbReference type="GO" id="GO:0004040">
    <property type="term" value="F:amidase activity"/>
    <property type="evidence" value="ECO:0007669"/>
    <property type="project" value="UniProtKB-EC"/>
</dbReference>